<dbReference type="RefSeq" id="WP_348523564.1">
    <property type="nucleotide sequence ID" value="NZ_BSUN01000001.1"/>
</dbReference>
<dbReference type="InterPro" id="IPR023393">
    <property type="entry name" value="START-like_dom_sf"/>
</dbReference>
<evidence type="ECO:0000259" key="2">
    <source>
        <dbReference type="Pfam" id="PF08327"/>
    </source>
</evidence>
<sequence>MPITEVLKDPEALTMTVIADFTATRQRLWEAYTDPRQIEKFWGPEGWPATFTRHDVFPGGRSITS</sequence>
<proteinExistence type="inferred from homology"/>
<organism evidence="3 4">
    <name type="scientific">Demequina litorisediminis</name>
    <dbReference type="NCBI Taxonomy" id="1849022"/>
    <lineage>
        <taxon>Bacteria</taxon>
        <taxon>Bacillati</taxon>
        <taxon>Actinomycetota</taxon>
        <taxon>Actinomycetes</taxon>
        <taxon>Micrococcales</taxon>
        <taxon>Demequinaceae</taxon>
        <taxon>Demequina</taxon>
    </lineage>
</organism>
<accession>A0ABQ6IDV1</accession>
<dbReference type="Pfam" id="PF08327">
    <property type="entry name" value="AHSA1"/>
    <property type="match status" value="1"/>
</dbReference>
<dbReference type="Gene3D" id="3.30.530.20">
    <property type="match status" value="1"/>
</dbReference>
<feature type="domain" description="Activator of Hsp90 ATPase homologue 1/2-like C-terminal" evidence="2">
    <location>
        <begin position="23"/>
        <end position="61"/>
    </location>
</feature>
<evidence type="ECO:0000313" key="3">
    <source>
        <dbReference type="EMBL" id="GMA35884.1"/>
    </source>
</evidence>
<comment type="similarity">
    <text evidence="1">Belongs to the AHA1 family.</text>
</comment>
<keyword evidence="4" id="KW-1185">Reference proteome</keyword>
<dbReference type="Proteomes" id="UP001157125">
    <property type="component" value="Unassembled WGS sequence"/>
</dbReference>
<dbReference type="SUPFAM" id="SSF55961">
    <property type="entry name" value="Bet v1-like"/>
    <property type="match status" value="1"/>
</dbReference>
<evidence type="ECO:0000313" key="4">
    <source>
        <dbReference type="Proteomes" id="UP001157125"/>
    </source>
</evidence>
<gene>
    <name evidence="3" type="ORF">GCM10025876_20880</name>
</gene>
<reference evidence="4" key="1">
    <citation type="journal article" date="2019" name="Int. J. Syst. Evol. Microbiol.">
        <title>The Global Catalogue of Microorganisms (GCM) 10K type strain sequencing project: providing services to taxonomists for standard genome sequencing and annotation.</title>
        <authorList>
            <consortium name="The Broad Institute Genomics Platform"/>
            <consortium name="The Broad Institute Genome Sequencing Center for Infectious Disease"/>
            <person name="Wu L."/>
            <person name="Ma J."/>
        </authorList>
    </citation>
    <scope>NUCLEOTIDE SEQUENCE [LARGE SCALE GENOMIC DNA]</scope>
    <source>
        <strain evidence="4">NBRC 112299</strain>
    </source>
</reference>
<dbReference type="EMBL" id="BSUN01000001">
    <property type="protein sequence ID" value="GMA35884.1"/>
    <property type="molecule type" value="Genomic_DNA"/>
</dbReference>
<protein>
    <recommendedName>
        <fullName evidence="2">Activator of Hsp90 ATPase homologue 1/2-like C-terminal domain-containing protein</fullName>
    </recommendedName>
</protein>
<name>A0ABQ6IDV1_9MICO</name>
<comment type="caution">
    <text evidence="3">The sequence shown here is derived from an EMBL/GenBank/DDBJ whole genome shotgun (WGS) entry which is preliminary data.</text>
</comment>
<dbReference type="InterPro" id="IPR013538">
    <property type="entry name" value="ASHA1/2-like_C"/>
</dbReference>
<evidence type="ECO:0000256" key="1">
    <source>
        <dbReference type="ARBA" id="ARBA00006817"/>
    </source>
</evidence>